<reference evidence="2 3" key="1">
    <citation type="journal article" date="2014" name="BMC Genomics">
        <title>Comparison of environmental and isolate Sulfobacillus genomes reveals diverse carbon, sulfur, nitrogen, and hydrogen metabolisms.</title>
        <authorList>
            <person name="Justice N.B."/>
            <person name="Norman A."/>
            <person name="Brown C.T."/>
            <person name="Singh A."/>
            <person name="Thomas B.C."/>
            <person name="Banfield J.F."/>
        </authorList>
    </citation>
    <scope>NUCLEOTIDE SEQUENCE [LARGE SCALE GENOMIC DNA]</scope>
    <source>
        <strain evidence="2">AMDSBA1</strain>
    </source>
</reference>
<evidence type="ECO:0000313" key="3">
    <source>
        <dbReference type="Proteomes" id="UP000242699"/>
    </source>
</evidence>
<organism evidence="2 3">
    <name type="scientific">Sulfobacillus benefaciens</name>
    <dbReference type="NCBI Taxonomy" id="453960"/>
    <lineage>
        <taxon>Bacteria</taxon>
        <taxon>Bacillati</taxon>
        <taxon>Bacillota</taxon>
        <taxon>Clostridia</taxon>
        <taxon>Eubacteriales</taxon>
        <taxon>Clostridiales Family XVII. Incertae Sedis</taxon>
        <taxon>Sulfobacillus</taxon>
    </lineage>
</organism>
<protein>
    <submittedName>
        <fullName evidence="2">Uncharacterized protein</fullName>
    </submittedName>
</protein>
<keyword evidence="1" id="KW-0812">Transmembrane</keyword>
<accession>A0A2T2WGU7</accession>
<proteinExistence type="predicted"/>
<keyword evidence="1" id="KW-0472">Membrane</keyword>
<evidence type="ECO:0000313" key="2">
    <source>
        <dbReference type="EMBL" id="PSR21455.1"/>
    </source>
</evidence>
<sequence length="98" mass="11364">QNFVVDENACPRKIPAKKFGAIIPKNLWVKIRRTEGDVRDPLALSWPDISRWPYFPLKPLASPHSVMRYRAAVDARISFCLDVMLELFAMLVVYLYID</sequence>
<dbReference type="AlphaFoldDB" id="A0A2T2WGU7"/>
<name>A0A2T2WGU7_9FIRM</name>
<feature type="transmembrane region" description="Helical" evidence="1">
    <location>
        <begin position="77"/>
        <end position="97"/>
    </location>
</feature>
<evidence type="ECO:0000256" key="1">
    <source>
        <dbReference type="SAM" id="Phobius"/>
    </source>
</evidence>
<gene>
    <name evidence="2" type="ORF">C7B43_21280</name>
</gene>
<comment type="caution">
    <text evidence="2">The sequence shown here is derived from an EMBL/GenBank/DDBJ whole genome shotgun (WGS) entry which is preliminary data.</text>
</comment>
<dbReference type="Proteomes" id="UP000242699">
    <property type="component" value="Unassembled WGS sequence"/>
</dbReference>
<keyword evidence="1" id="KW-1133">Transmembrane helix</keyword>
<dbReference type="EMBL" id="PXYT01000134">
    <property type="protein sequence ID" value="PSR21455.1"/>
    <property type="molecule type" value="Genomic_DNA"/>
</dbReference>
<feature type="non-terminal residue" evidence="2">
    <location>
        <position position="1"/>
    </location>
</feature>